<proteinExistence type="predicted"/>
<dbReference type="AlphaFoldDB" id="A0AAD6YZH7"/>
<comment type="caution">
    <text evidence="2">The sequence shown here is derived from an EMBL/GenBank/DDBJ whole genome shotgun (WGS) entry which is preliminary data.</text>
</comment>
<gene>
    <name evidence="2" type="ORF">DFH08DRAFT_1089865</name>
</gene>
<evidence type="ECO:0000313" key="3">
    <source>
        <dbReference type="Proteomes" id="UP001218218"/>
    </source>
</evidence>
<reference evidence="2" key="1">
    <citation type="submission" date="2023-03" db="EMBL/GenBank/DDBJ databases">
        <title>Massive genome expansion in bonnet fungi (Mycena s.s.) driven by repeated elements and novel gene families across ecological guilds.</title>
        <authorList>
            <consortium name="Lawrence Berkeley National Laboratory"/>
            <person name="Harder C.B."/>
            <person name="Miyauchi S."/>
            <person name="Viragh M."/>
            <person name="Kuo A."/>
            <person name="Thoen E."/>
            <person name="Andreopoulos B."/>
            <person name="Lu D."/>
            <person name="Skrede I."/>
            <person name="Drula E."/>
            <person name="Henrissat B."/>
            <person name="Morin E."/>
            <person name="Kohler A."/>
            <person name="Barry K."/>
            <person name="LaButti K."/>
            <person name="Morin E."/>
            <person name="Salamov A."/>
            <person name="Lipzen A."/>
            <person name="Mereny Z."/>
            <person name="Hegedus B."/>
            <person name="Baldrian P."/>
            <person name="Stursova M."/>
            <person name="Weitz H."/>
            <person name="Taylor A."/>
            <person name="Grigoriev I.V."/>
            <person name="Nagy L.G."/>
            <person name="Martin F."/>
            <person name="Kauserud H."/>
        </authorList>
    </citation>
    <scope>NUCLEOTIDE SEQUENCE</scope>
    <source>
        <strain evidence="2">CBHHK002</strain>
    </source>
</reference>
<protein>
    <submittedName>
        <fullName evidence="2">Uncharacterized protein</fullName>
    </submittedName>
</protein>
<feature type="compositionally biased region" description="Acidic residues" evidence="1">
    <location>
        <begin position="231"/>
        <end position="267"/>
    </location>
</feature>
<organism evidence="2 3">
    <name type="scientific">Mycena albidolilacea</name>
    <dbReference type="NCBI Taxonomy" id="1033008"/>
    <lineage>
        <taxon>Eukaryota</taxon>
        <taxon>Fungi</taxon>
        <taxon>Dikarya</taxon>
        <taxon>Basidiomycota</taxon>
        <taxon>Agaricomycotina</taxon>
        <taxon>Agaricomycetes</taxon>
        <taxon>Agaricomycetidae</taxon>
        <taxon>Agaricales</taxon>
        <taxon>Marasmiineae</taxon>
        <taxon>Mycenaceae</taxon>
        <taxon>Mycena</taxon>
    </lineage>
</organism>
<dbReference type="Proteomes" id="UP001218218">
    <property type="component" value="Unassembled WGS sequence"/>
</dbReference>
<evidence type="ECO:0000256" key="1">
    <source>
        <dbReference type="SAM" id="MobiDB-lite"/>
    </source>
</evidence>
<name>A0AAD6YZH7_9AGAR</name>
<keyword evidence="3" id="KW-1185">Reference proteome</keyword>
<accession>A0AAD6YZH7</accession>
<dbReference type="EMBL" id="JARIHO010000118">
    <property type="protein sequence ID" value="KAJ7302251.1"/>
    <property type="molecule type" value="Genomic_DNA"/>
</dbReference>
<evidence type="ECO:0000313" key="2">
    <source>
        <dbReference type="EMBL" id="KAJ7302251.1"/>
    </source>
</evidence>
<sequence length="291" mass="32589">MGGNLLLCGPGQKPEDVDYNDKSLCVYYRYSGFTDIKVIALRATIAFLTAVSAKQISKQLLVDEGLVAPEHVEGAEEAVVIANYRARIDTAIKLLKTWYRPEPPPPQRDPLLNMLGGARPTGKLAELIAQRSLIAELMAEIPFDYDKINPQNLSWEKSMAAPPHTLSELRLAGIHAFILFPDSDAEMPYAQAKEVGRLLRMVRGYCEWDERTWGPPPPPEYQPPKVREPGSEDDERDEVMEDEEKDGGEKADAEEDEDYEEEEPFVDDEPHFIDKLIHLFGAVPPGGTART</sequence>
<feature type="region of interest" description="Disordered" evidence="1">
    <location>
        <begin position="209"/>
        <end position="270"/>
    </location>
</feature>